<dbReference type="Gene3D" id="3.40.630.30">
    <property type="match status" value="1"/>
</dbReference>
<evidence type="ECO:0000313" key="2">
    <source>
        <dbReference type="EMBL" id="MCU9614810.1"/>
    </source>
</evidence>
<dbReference type="PANTHER" id="PTHR43792">
    <property type="entry name" value="GNAT FAMILY, PUTATIVE (AFU_ORTHOLOGUE AFUA_3G00765)-RELATED-RELATED"/>
    <property type="match status" value="1"/>
</dbReference>
<dbReference type="InterPro" id="IPR000182">
    <property type="entry name" value="GNAT_dom"/>
</dbReference>
<dbReference type="RefSeq" id="WP_263074131.1">
    <property type="nucleotide sequence ID" value="NZ_JAOUSF010000005.1"/>
</dbReference>
<name>A0AAE3IUE0_9BACI</name>
<evidence type="ECO:0000259" key="1">
    <source>
        <dbReference type="PROSITE" id="PS51186"/>
    </source>
</evidence>
<dbReference type="AlphaFoldDB" id="A0AAE3IUE0"/>
<evidence type="ECO:0000313" key="3">
    <source>
        <dbReference type="Proteomes" id="UP001209318"/>
    </source>
</evidence>
<dbReference type="InterPro" id="IPR016181">
    <property type="entry name" value="Acyl_CoA_acyltransferase"/>
</dbReference>
<feature type="domain" description="N-acetyltransferase" evidence="1">
    <location>
        <begin position="18"/>
        <end position="187"/>
    </location>
</feature>
<dbReference type="EMBL" id="JAOUSF010000005">
    <property type="protein sequence ID" value="MCU9614810.1"/>
    <property type="molecule type" value="Genomic_DNA"/>
</dbReference>
<reference evidence="2" key="1">
    <citation type="submission" date="2022-10" db="EMBL/GenBank/DDBJ databases">
        <title>Description of Fervidibacillus gen. nov. in the family Fervidibacillaceae fam. nov. with two species, Fervidibacillus albus sp. nov., and Fervidibacillus halotolerans sp. nov., isolated from tidal flat sediments.</title>
        <authorList>
            <person name="Kwon K.K."/>
            <person name="Yang S.-H."/>
        </authorList>
    </citation>
    <scope>NUCLEOTIDE SEQUENCE</scope>
    <source>
        <strain evidence="2">JCM 19140</strain>
    </source>
</reference>
<dbReference type="Pfam" id="PF13302">
    <property type="entry name" value="Acetyltransf_3"/>
    <property type="match status" value="1"/>
</dbReference>
<dbReference type="GO" id="GO:0008999">
    <property type="term" value="F:protein-N-terminal-alanine acetyltransferase activity"/>
    <property type="evidence" value="ECO:0007669"/>
    <property type="project" value="TreeGrafter"/>
</dbReference>
<gene>
    <name evidence="2" type="ORF">OEV98_14800</name>
</gene>
<dbReference type="PROSITE" id="PS51186">
    <property type="entry name" value="GNAT"/>
    <property type="match status" value="1"/>
</dbReference>
<dbReference type="Proteomes" id="UP001209318">
    <property type="component" value="Unassembled WGS sequence"/>
</dbReference>
<dbReference type="GO" id="GO:0005737">
    <property type="term" value="C:cytoplasm"/>
    <property type="evidence" value="ECO:0007669"/>
    <property type="project" value="TreeGrafter"/>
</dbReference>
<dbReference type="CDD" id="cd04301">
    <property type="entry name" value="NAT_SF"/>
    <property type="match status" value="1"/>
</dbReference>
<comment type="caution">
    <text evidence="2">The sequence shown here is derived from an EMBL/GenBank/DDBJ whole genome shotgun (WGS) entry which is preliminary data.</text>
</comment>
<proteinExistence type="predicted"/>
<dbReference type="PANTHER" id="PTHR43792:SF9">
    <property type="entry name" value="RIBOSOMAL-PROTEIN-ALANINE ACETYLTRANSFERASE"/>
    <property type="match status" value="1"/>
</dbReference>
<accession>A0AAE3IUE0</accession>
<dbReference type="InterPro" id="IPR051531">
    <property type="entry name" value="N-acetyltransferase"/>
</dbReference>
<sequence length="189" mass="22420">MTEDQIYANIPILETERLILRKLKEEDLQDMHAYGSDEQVSKYVSWDTHQSLEDTKRFLYSILEQYDKKQNVFWAIEWKENNRLIGTINFVSWSPKHKKAEIGYVLSRDYWGRGIMTEAMNTVIKFGFEHMDLVRLEARAMAENIGSYRVMEKVGMTYEGTIRKGMLTKGHHRDLRLYSILKEEYLTHG</sequence>
<protein>
    <submittedName>
        <fullName evidence="2">GNAT family N-acetyltransferase</fullName>
    </submittedName>
</protein>
<keyword evidence="3" id="KW-1185">Reference proteome</keyword>
<dbReference type="SUPFAM" id="SSF55729">
    <property type="entry name" value="Acyl-CoA N-acyltransferases (Nat)"/>
    <property type="match status" value="1"/>
</dbReference>
<organism evidence="2 3">
    <name type="scientific">Perspicuibacillus lycopersici</name>
    <dbReference type="NCBI Taxonomy" id="1325689"/>
    <lineage>
        <taxon>Bacteria</taxon>
        <taxon>Bacillati</taxon>
        <taxon>Bacillota</taxon>
        <taxon>Bacilli</taxon>
        <taxon>Bacillales</taxon>
        <taxon>Bacillaceae</taxon>
        <taxon>Perspicuibacillus</taxon>
    </lineage>
</organism>